<evidence type="ECO:0000313" key="3">
    <source>
        <dbReference type="Proteomes" id="UP001500457"/>
    </source>
</evidence>
<feature type="compositionally biased region" description="Basic and acidic residues" evidence="1">
    <location>
        <begin position="424"/>
        <end position="469"/>
    </location>
</feature>
<dbReference type="Proteomes" id="UP001500457">
    <property type="component" value="Unassembled WGS sequence"/>
</dbReference>
<feature type="region of interest" description="Disordered" evidence="1">
    <location>
        <begin position="316"/>
        <end position="359"/>
    </location>
</feature>
<feature type="region of interest" description="Disordered" evidence="1">
    <location>
        <begin position="1"/>
        <end position="24"/>
    </location>
</feature>
<feature type="compositionally biased region" description="Basic and acidic residues" evidence="1">
    <location>
        <begin position="485"/>
        <end position="503"/>
    </location>
</feature>
<accession>A0ABP9F8Z1</accession>
<feature type="compositionally biased region" description="Low complexity" evidence="1">
    <location>
        <begin position="334"/>
        <end position="344"/>
    </location>
</feature>
<feature type="compositionally biased region" description="Polar residues" evidence="1">
    <location>
        <begin position="1"/>
        <end position="10"/>
    </location>
</feature>
<feature type="compositionally biased region" description="Low complexity" evidence="1">
    <location>
        <begin position="175"/>
        <end position="202"/>
    </location>
</feature>
<evidence type="ECO:0000256" key="1">
    <source>
        <dbReference type="SAM" id="MobiDB-lite"/>
    </source>
</evidence>
<dbReference type="EMBL" id="BAABHQ010000028">
    <property type="protein sequence ID" value="GAA4895680.1"/>
    <property type="molecule type" value="Genomic_DNA"/>
</dbReference>
<keyword evidence="3" id="KW-1185">Reference proteome</keyword>
<proteinExistence type="predicted"/>
<dbReference type="RefSeq" id="WP_274235080.1">
    <property type="nucleotide sequence ID" value="NZ_BAABHQ010000028.1"/>
</dbReference>
<feature type="compositionally biased region" description="Low complexity" evidence="1">
    <location>
        <begin position="211"/>
        <end position="233"/>
    </location>
</feature>
<feature type="region of interest" description="Disordered" evidence="1">
    <location>
        <begin position="168"/>
        <end position="235"/>
    </location>
</feature>
<reference evidence="3" key="1">
    <citation type="journal article" date="2019" name="Int. J. Syst. Evol. Microbiol.">
        <title>The Global Catalogue of Microorganisms (GCM) 10K type strain sequencing project: providing services to taxonomists for standard genome sequencing and annotation.</title>
        <authorList>
            <consortium name="The Broad Institute Genomics Platform"/>
            <consortium name="The Broad Institute Genome Sequencing Center for Infectious Disease"/>
            <person name="Wu L."/>
            <person name="Ma J."/>
        </authorList>
    </citation>
    <scope>NUCLEOTIDE SEQUENCE [LARGE SCALE GENOMIC DNA]</scope>
    <source>
        <strain evidence="3">JCM 17983</strain>
    </source>
</reference>
<comment type="caution">
    <text evidence="2">The sequence shown here is derived from an EMBL/GenBank/DDBJ whole genome shotgun (WGS) entry which is preliminary data.</text>
</comment>
<evidence type="ECO:0000313" key="2">
    <source>
        <dbReference type="EMBL" id="GAA4895680.1"/>
    </source>
</evidence>
<name>A0ABP9F8Z1_9PSEU</name>
<protein>
    <submittedName>
        <fullName evidence="2">Uncharacterized protein</fullName>
    </submittedName>
</protein>
<feature type="region of interest" description="Disordered" evidence="1">
    <location>
        <begin position="409"/>
        <end position="530"/>
    </location>
</feature>
<sequence>MSDQTPNNEPGSREVVITGPAWRAPEPELPAQRLTTRELIARAEYLDQIAHTGSPADRADAVRELDAVWDEAERRAESHPATSMPAQVAGYIGLVREDDDYALAAETATWRAQLDALLQPVDILAEDREPASIPTAHDLDADRATADPVRPWGRDAAHELTLEERADRAQSLTQAAGVDAAGPAIATDPDTDIYTDPTTGDTVRLDGQPGAPATSAPPSTSASSATSTATEASDVVELRASDEAAHEATGDWDKASTIAERDGYVVFDPATPGGFRALHTDERDALVADARTAPPRWTADDHEAYLDSRRGATTAYNPAAEYGDPGWREPASDAEAAARTAWLAESTPPAPGWPSRPLTPVEDALAHAQERGVLSNRAHDSDPYAWVEYQRLHALDRLAPLPVYDALDGLPLDEHGQPDTLAGPDRHEGEQVAREPRADEAAFDDRDASTQREALDDPDRLRQRIENLRDSLAGEAQKSVPDEDEQRREQLARWYDDDHRVQSDPDLDSGQDTHSGHSGEGGADELGWGR</sequence>
<gene>
    <name evidence="2" type="ORF">GCM10023203_57540</name>
</gene>
<organism evidence="2 3">
    <name type="scientific">Actinomycetospora straminea</name>
    <dbReference type="NCBI Taxonomy" id="663607"/>
    <lineage>
        <taxon>Bacteria</taxon>
        <taxon>Bacillati</taxon>
        <taxon>Actinomycetota</taxon>
        <taxon>Actinomycetes</taxon>
        <taxon>Pseudonocardiales</taxon>
        <taxon>Pseudonocardiaceae</taxon>
        <taxon>Actinomycetospora</taxon>
    </lineage>
</organism>